<keyword evidence="3 6" id="KW-0812">Transmembrane</keyword>
<evidence type="ECO:0000259" key="7">
    <source>
        <dbReference type="Pfam" id="PF00892"/>
    </source>
</evidence>
<dbReference type="PANTHER" id="PTHR32322:SF2">
    <property type="entry name" value="EAMA DOMAIN-CONTAINING PROTEIN"/>
    <property type="match status" value="1"/>
</dbReference>
<accession>A0ABT5WVK3</accession>
<dbReference type="InterPro" id="IPR000620">
    <property type="entry name" value="EamA_dom"/>
</dbReference>
<evidence type="ECO:0000313" key="8">
    <source>
        <dbReference type="EMBL" id="MDE8653930.1"/>
    </source>
</evidence>
<feature type="transmembrane region" description="Helical" evidence="6">
    <location>
        <begin position="127"/>
        <end position="144"/>
    </location>
</feature>
<evidence type="ECO:0000256" key="5">
    <source>
        <dbReference type="ARBA" id="ARBA00023136"/>
    </source>
</evidence>
<comment type="subcellular location">
    <subcellularLocation>
        <location evidence="1">Membrane</location>
        <topology evidence="1">Multi-pass membrane protein</topology>
    </subcellularLocation>
</comment>
<dbReference type="Pfam" id="PF00892">
    <property type="entry name" value="EamA"/>
    <property type="match status" value="2"/>
</dbReference>
<evidence type="ECO:0000256" key="4">
    <source>
        <dbReference type="ARBA" id="ARBA00022989"/>
    </source>
</evidence>
<evidence type="ECO:0000256" key="1">
    <source>
        <dbReference type="ARBA" id="ARBA00004141"/>
    </source>
</evidence>
<feature type="transmembrane region" description="Helical" evidence="6">
    <location>
        <begin position="39"/>
        <end position="61"/>
    </location>
</feature>
<organism evidence="8 9">
    <name type="scientific">Novosphingobium album</name>
    <name type="common">ex Liu et al. 2023</name>
    <dbReference type="NCBI Taxonomy" id="3031130"/>
    <lineage>
        <taxon>Bacteria</taxon>
        <taxon>Pseudomonadati</taxon>
        <taxon>Pseudomonadota</taxon>
        <taxon>Alphaproteobacteria</taxon>
        <taxon>Sphingomonadales</taxon>
        <taxon>Sphingomonadaceae</taxon>
        <taxon>Novosphingobium</taxon>
    </lineage>
</organism>
<keyword evidence="5 6" id="KW-0472">Membrane</keyword>
<gene>
    <name evidence="8" type="ORF">PYV00_19755</name>
</gene>
<feature type="transmembrane region" description="Helical" evidence="6">
    <location>
        <begin position="251"/>
        <end position="270"/>
    </location>
</feature>
<dbReference type="EMBL" id="JARESE010000070">
    <property type="protein sequence ID" value="MDE8653930.1"/>
    <property type="molecule type" value="Genomic_DNA"/>
</dbReference>
<dbReference type="SUPFAM" id="SSF103481">
    <property type="entry name" value="Multidrug resistance efflux transporter EmrE"/>
    <property type="match status" value="2"/>
</dbReference>
<feature type="transmembrane region" description="Helical" evidence="6">
    <location>
        <begin position="99"/>
        <end position="120"/>
    </location>
</feature>
<dbReference type="Proteomes" id="UP001216253">
    <property type="component" value="Unassembled WGS sequence"/>
</dbReference>
<sequence>MERDRNYWLAFALLGLVMLMWAGNSIVGRAVRHDIPPFALAFGRWALALLILLPFAVRPVWRDRAALLRGWKPVLLLGLLGVASFNSFLYAGLRYTTATNALLLQAAIPALVVLFEALLFRVRPGTGQTIAVGCSVTGVLVIVFEGDPASVLRLRFGTGDVLILAAVVVWSLYTVLLRLRPAVSPVSFVAVTFAIGAVAVAPLALWEWRAGERIVWTATSLAAFAYVAVLAALAAYFIYNWAAATIGAARAGQAITLMPLFGALLSALLLGERLLAYHLAGMALILAGIVIGALARRERDTAGASPGAALEDGP</sequence>
<feature type="domain" description="EamA" evidence="7">
    <location>
        <begin position="158"/>
        <end position="291"/>
    </location>
</feature>
<dbReference type="PANTHER" id="PTHR32322">
    <property type="entry name" value="INNER MEMBRANE TRANSPORTER"/>
    <property type="match status" value="1"/>
</dbReference>
<comment type="caution">
    <text evidence="8">The sequence shown here is derived from an EMBL/GenBank/DDBJ whole genome shotgun (WGS) entry which is preliminary data.</text>
</comment>
<feature type="transmembrane region" description="Helical" evidence="6">
    <location>
        <begin position="214"/>
        <end position="239"/>
    </location>
</feature>
<dbReference type="InterPro" id="IPR050638">
    <property type="entry name" value="AA-Vitamin_Transporters"/>
</dbReference>
<proteinExistence type="inferred from homology"/>
<reference evidence="8 9" key="1">
    <citation type="submission" date="2023-03" db="EMBL/GenBank/DDBJ databases">
        <title>NovoSphingobium album sp. nov. isolated from polycyclic aromatic hydrocarbons- and heavy-metal polluted soil.</title>
        <authorList>
            <person name="Liu Z."/>
            <person name="Wang K."/>
        </authorList>
    </citation>
    <scope>NUCLEOTIDE SEQUENCE [LARGE SCALE GENOMIC DNA]</scope>
    <source>
        <strain evidence="8 9">H3SJ31-1</strain>
    </source>
</reference>
<keyword evidence="4 6" id="KW-1133">Transmembrane helix</keyword>
<name>A0ABT5WVK3_9SPHN</name>
<keyword evidence="9" id="KW-1185">Reference proteome</keyword>
<dbReference type="RefSeq" id="WP_275230051.1">
    <property type="nucleotide sequence ID" value="NZ_JARESE010000070.1"/>
</dbReference>
<evidence type="ECO:0000256" key="2">
    <source>
        <dbReference type="ARBA" id="ARBA00007362"/>
    </source>
</evidence>
<comment type="similarity">
    <text evidence="2">Belongs to the EamA transporter family.</text>
</comment>
<feature type="transmembrane region" description="Helical" evidence="6">
    <location>
        <begin position="7"/>
        <end position="27"/>
    </location>
</feature>
<feature type="transmembrane region" description="Helical" evidence="6">
    <location>
        <begin position="73"/>
        <end position="93"/>
    </location>
</feature>
<evidence type="ECO:0000256" key="6">
    <source>
        <dbReference type="SAM" id="Phobius"/>
    </source>
</evidence>
<feature type="transmembrane region" description="Helical" evidence="6">
    <location>
        <begin position="156"/>
        <end position="176"/>
    </location>
</feature>
<feature type="transmembrane region" description="Helical" evidence="6">
    <location>
        <begin position="188"/>
        <end position="208"/>
    </location>
</feature>
<feature type="transmembrane region" description="Helical" evidence="6">
    <location>
        <begin position="276"/>
        <end position="295"/>
    </location>
</feature>
<evidence type="ECO:0000256" key="3">
    <source>
        <dbReference type="ARBA" id="ARBA00022692"/>
    </source>
</evidence>
<dbReference type="InterPro" id="IPR037185">
    <property type="entry name" value="EmrE-like"/>
</dbReference>
<evidence type="ECO:0000313" key="9">
    <source>
        <dbReference type="Proteomes" id="UP001216253"/>
    </source>
</evidence>
<protein>
    <submittedName>
        <fullName evidence="8">DMT family transporter</fullName>
    </submittedName>
</protein>
<feature type="domain" description="EamA" evidence="7">
    <location>
        <begin position="13"/>
        <end position="143"/>
    </location>
</feature>